<dbReference type="AlphaFoldDB" id="A0A916R8T8"/>
<reference evidence="3 4" key="1">
    <citation type="journal article" date="2014" name="Int. J. Syst. Evol. Microbiol.">
        <title>Complete genome sequence of Corynebacterium casei LMG S-19264T (=DSM 44701T), isolated from a smear-ripened cheese.</title>
        <authorList>
            <consortium name="US DOE Joint Genome Institute (JGI-PGF)"/>
            <person name="Walter F."/>
            <person name="Albersmeier A."/>
            <person name="Kalinowski J."/>
            <person name="Ruckert C."/>
        </authorList>
    </citation>
    <scope>NUCLEOTIDE SEQUENCE [LARGE SCALE GENOMIC DNA]</scope>
    <source>
        <strain evidence="3 4">CGMCC 1.15896</strain>
    </source>
</reference>
<proteinExistence type="predicted"/>
<dbReference type="Pfam" id="PF22725">
    <property type="entry name" value="GFO_IDH_MocA_C3"/>
    <property type="match status" value="1"/>
</dbReference>
<feature type="domain" description="GFO/IDH/MocA-like oxidoreductase" evidence="2">
    <location>
        <begin position="133"/>
        <end position="241"/>
    </location>
</feature>
<comment type="caution">
    <text evidence="3">The sequence shown here is derived from an EMBL/GenBank/DDBJ whole genome shotgun (WGS) entry which is preliminary data.</text>
</comment>
<sequence length="363" mass="39853">MSRIYNVAIVGCGIGRSHVTEGYLNSTDRFKVIAVCDLNTERLDEFATEFGIERKTTDFNDLLAMADLDIIDICTPPGVHYSQIMAALKADKHVVCEKPLVGSLKEIDEVMAAEKTSKGRLMPIFQYRYGDGVQKAKKIIEAGLAGKPFAGTAETFWNRGPDYYAVPWRGKWHTELGGVLMAHAIHIHDMICYLMGPPKSLFGRVATRVNAIEVEDCVSASVLLESGALASFTATLGAAEEISRIHMAFENVTFESSHAPYSLGNDPWRIVPRNPETGKKIDALLADWQPVPPRFAGQIRALYDALETGGPLPVSTTDARAGLELVAAFYHSARTATDVNFPLGPDHPTYESWIPEHYRAQAG</sequence>
<protein>
    <submittedName>
        <fullName evidence="3">Oxidoreductase</fullName>
    </submittedName>
</protein>
<evidence type="ECO:0000313" key="3">
    <source>
        <dbReference type="EMBL" id="GGA41937.1"/>
    </source>
</evidence>
<dbReference type="Gene3D" id="3.30.360.10">
    <property type="entry name" value="Dihydrodipicolinate Reductase, domain 2"/>
    <property type="match status" value="1"/>
</dbReference>
<dbReference type="InterPro" id="IPR052515">
    <property type="entry name" value="Gfo/Idh/MocA_Oxidoreductase"/>
</dbReference>
<feature type="domain" description="Gfo/Idh/MocA-like oxidoreductase N-terminal" evidence="1">
    <location>
        <begin position="6"/>
        <end position="123"/>
    </location>
</feature>
<dbReference type="SUPFAM" id="SSF51735">
    <property type="entry name" value="NAD(P)-binding Rossmann-fold domains"/>
    <property type="match status" value="1"/>
</dbReference>
<dbReference type="GO" id="GO:0000166">
    <property type="term" value="F:nucleotide binding"/>
    <property type="evidence" value="ECO:0007669"/>
    <property type="project" value="InterPro"/>
</dbReference>
<keyword evidence="4" id="KW-1185">Reference proteome</keyword>
<dbReference type="OrthoDB" id="9781031at2"/>
<evidence type="ECO:0000259" key="1">
    <source>
        <dbReference type="Pfam" id="PF01408"/>
    </source>
</evidence>
<dbReference type="InterPro" id="IPR036291">
    <property type="entry name" value="NAD(P)-bd_dom_sf"/>
</dbReference>
<dbReference type="EMBL" id="BMKB01000001">
    <property type="protein sequence ID" value="GGA41937.1"/>
    <property type="molecule type" value="Genomic_DNA"/>
</dbReference>
<dbReference type="PANTHER" id="PTHR43249">
    <property type="entry name" value="UDP-N-ACETYL-2-AMINO-2-DEOXY-D-GLUCURONATE OXIDASE"/>
    <property type="match status" value="1"/>
</dbReference>
<name>A0A916R8T8_9HYPH</name>
<dbReference type="RefSeq" id="WP_127073054.1">
    <property type="nucleotide sequence ID" value="NZ_BMKB01000001.1"/>
</dbReference>
<dbReference type="Proteomes" id="UP000596977">
    <property type="component" value="Unassembled WGS sequence"/>
</dbReference>
<evidence type="ECO:0000259" key="2">
    <source>
        <dbReference type="Pfam" id="PF22725"/>
    </source>
</evidence>
<dbReference type="Pfam" id="PF01408">
    <property type="entry name" value="GFO_IDH_MocA"/>
    <property type="match status" value="1"/>
</dbReference>
<organism evidence="3 4">
    <name type="scientific">Pelagibacterium lentulum</name>
    <dbReference type="NCBI Taxonomy" id="2029865"/>
    <lineage>
        <taxon>Bacteria</taxon>
        <taxon>Pseudomonadati</taxon>
        <taxon>Pseudomonadota</taxon>
        <taxon>Alphaproteobacteria</taxon>
        <taxon>Hyphomicrobiales</taxon>
        <taxon>Devosiaceae</taxon>
        <taxon>Pelagibacterium</taxon>
    </lineage>
</organism>
<dbReference type="Gene3D" id="3.40.50.720">
    <property type="entry name" value="NAD(P)-binding Rossmann-like Domain"/>
    <property type="match status" value="1"/>
</dbReference>
<dbReference type="InterPro" id="IPR000683">
    <property type="entry name" value="Gfo/Idh/MocA-like_OxRdtase_N"/>
</dbReference>
<dbReference type="PANTHER" id="PTHR43249:SF1">
    <property type="entry name" value="D-GLUCOSIDE 3-DEHYDROGENASE"/>
    <property type="match status" value="1"/>
</dbReference>
<gene>
    <name evidence="3" type="ORF">GCM10011499_09490</name>
</gene>
<evidence type="ECO:0000313" key="4">
    <source>
        <dbReference type="Proteomes" id="UP000596977"/>
    </source>
</evidence>
<accession>A0A916R8T8</accession>
<dbReference type="InterPro" id="IPR055170">
    <property type="entry name" value="GFO_IDH_MocA-like_dom"/>
</dbReference>
<dbReference type="SUPFAM" id="SSF55347">
    <property type="entry name" value="Glyceraldehyde-3-phosphate dehydrogenase-like, C-terminal domain"/>
    <property type="match status" value="1"/>
</dbReference>